<dbReference type="RefSeq" id="WP_256192338.1">
    <property type="nucleotide sequence ID" value="NZ_CAJKKG010000030.1"/>
</dbReference>
<feature type="region of interest" description="Disordered" evidence="1">
    <location>
        <begin position="28"/>
        <end position="52"/>
    </location>
</feature>
<gene>
    <name evidence="3" type="ORF">NE695_16200</name>
</gene>
<evidence type="ECO:0008006" key="5">
    <source>
        <dbReference type="Google" id="ProtNLM"/>
    </source>
</evidence>
<evidence type="ECO:0000313" key="4">
    <source>
        <dbReference type="Proteomes" id="UP001524473"/>
    </source>
</evidence>
<dbReference type="EMBL" id="JANFZH010000050">
    <property type="protein sequence ID" value="MCQ4841453.1"/>
    <property type="molecule type" value="Genomic_DNA"/>
</dbReference>
<organism evidence="3 4">
    <name type="scientific">Neglectibacter timonensis</name>
    <dbReference type="NCBI Taxonomy" id="1776382"/>
    <lineage>
        <taxon>Bacteria</taxon>
        <taxon>Bacillati</taxon>
        <taxon>Bacillota</taxon>
        <taxon>Clostridia</taxon>
        <taxon>Eubacteriales</taxon>
        <taxon>Oscillospiraceae</taxon>
        <taxon>Neglectibacter</taxon>
    </lineage>
</organism>
<proteinExistence type="predicted"/>
<evidence type="ECO:0000256" key="2">
    <source>
        <dbReference type="SAM" id="SignalP"/>
    </source>
</evidence>
<feature type="region of interest" description="Disordered" evidence="1">
    <location>
        <begin position="68"/>
        <end position="92"/>
    </location>
</feature>
<sequence>MKKHNIPVVSLVLLLSILAGCQTDVPATSLSSERPGASSAGEPSSDPGSAYSFDETEFLNLYNRALEQRKTGEKPSSPTPQDPSETGFGVLPLDRETYGTSAYAFLPLQERELNEEEMLQLAWGMEGLSGEELLKPEHARTGILSEEAGYEALLQNRAFHEEERRRLLLLEPAYLYDGRRASADPDGAPLLVRLQEDKEFAILPLENLSEEGLLHSLDVKYAGVSLAEDLLPTEEELSYQDLPAVLREANAKYHFYDGKLPRYSAMLTQNDFTAEKRNPMRETWNVIFLNETGDQFAAGFRAAGGELSGWVRYPPGYFTDPDFAFPELPGEGTEISGEERKKRAADYALSILEEAEVASAEQEGGYQDPLYGAADWFAVRMKDGGKVTLAVQKSSGLILNVSILPQNP</sequence>
<accession>A0ABT1S3R2</accession>
<keyword evidence="4" id="KW-1185">Reference proteome</keyword>
<evidence type="ECO:0000313" key="3">
    <source>
        <dbReference type="EMBL" id="MCQ4841453.1"/>
    </source>
</evidence>
<feature type="signal peptide" evidence="2">
    <location>
        <begin position="1"/>
        <end position="21"/>
    </location>
</feature>
<evidence type="ECO:0000256" key="1">
    <source>
        <dbReference type="SAM" id="MobiDB-lite"/>
    </source>
</evidence>
<feature type="chain" id="PRO_5046939716" description="Lipoprotein" evidence="2">
    <location>
        <begin position="22"/>
        <end position="408"/>
    </location>
</feature>
<protein>
    <recommendedName>
        <fullName evidence="5">Lipoprotein</fullName>
    </recommendedName>
</protein>
<name>A0ABT1S3R2_9FIRM</name>
<keyword evidence="2" id="KW-0732">Signal</keyword>
<dbReference type="Proteomes" id="UP001524473">
    <property type="component" value="Unassembled WGS sequence"/>
</dbReference>
<comment type="caution">
    <text evidence="3">The sequence shown here is derived from an EMBL/GenBank/DDBJ whole genome shotgun (WGS) entry which is preliminary data.</text>
</comment>
<reference evidence="3 4" key="1">
    <citation type="submission" date="2022-06" db="EMBL/GenBank/DDBJ databases">
        <title>Isolation of gut microbiota from human fecal samples.</title>
        <authorList>
            <person name="Pamer E.G."/>
            <person name="Barat B."/>
            <person name="Waligurski E."/>
            <person name="Medina S."/>
            <person name="Paddock L."/>
            <person name="Mostad J."/>
        </authorList>
    </citation>
    <scope>NUCLEOTIDE SEQUENCE [LARGE SCALE GENOMIC DNA]</scope>
    <source>
        <strain evidence="3 4">DFI.9.73</strain>
    </source>
</reference>
<dbReference type="PROSITE" id="PS51257">
    <property type="entry name" value="PROKAR_LIPOPROTEIN"/>
    <property type="match status" value="1"/>
</dbReference>